<dbReference type="Proteomes" id="UP000308267">
    <property type="component" value="Unassembled WGS sequence"/>
</dbReference>
<dbReference type="AlphaFoldDB" id="A0A4S2LAV4"/>
<feature type="transmembrane region" description="Helical" evidence="8">
    <location>
        <begin position="160"/>
        <end position="177"/>
    </location>
</feature>
<feature type="transmembrane region" description="Helical" evidence="8">
    <location>
        <begin position="197"/>
        <end position="215"/>
    </location>
</feature>
<feature type="transmembrane region" description="Helical" evidence="8">
    <location>
        <begin position="330"/>
        <end position="347"/>
    </location>
</feature>
<evidence type="ECO:0000259" key="9">
    <source>
        <dbReference type="Pfam" id="PF01490"/>
    </source>
</evidence>
<evidence type="ECO:0000256" key="4">
    <source>
        <dbReference type="ARBA" id="ARBA00022970"/>
    </source>
</evidence>
<feature type="transmembrane region" description="Helical" evidence="8">
    <location>
        <begin position="89"/>
        <end position="110"/>
    </location>
</feature>
<feature type="transmembrane region" description="Helical" evidence="8">
    <location>
        <begin position="15"/>
        <end position="35"/>
    </location>
</feature>
<keyword evidence="3 8" id="KW-0812">Transmembrane</keyword>
<reference evidence="10 11" key="1">
    <citation type="journal article" date="2019" name="BMC Genomics">
        <title>New insights from Opisthorchis felineus genome: update on genomics of the epidemiologically important liver flukes.</title>
        <authorList>
            <person name="Ershov N.I."/>
            <person name="Mordvinov V.A."/>
            <person name="Prokhortchouk E.B."/>
            <person name="Pakharukova M.Y."/>
            <person name="Gunbin K.V."/>
            <person name="Ustyantsev K."/>
            <person name="Genaev M.A."/>
            <person name="Blinov A.G."/>
            <person name="Mazur A."/>
            <person name="Boulygina E."/>
            <person name="Tsygankova S."/>
            <person name="Khrameeva E."/>
            <person name="Chekanov N."/>
            <person name="Fan G."/>
            <person name="Xiao A."/>
            <person name="Zhang H."/>
            <person name="Xu X."/>
            <person name="Yang H."/>
            <person name="Solovyev V."/>
            <person name="Lee S.M."/>
            <person name="Liu X."/>
            <person name="Afonnikov D.A."/>
            <person name="Skryabin K.G."/>
        </authorList>
    </citation>
    <scope>NUCLEOTIDE SEQUENCE [LARGE SCALE GENOMIC DNA]</scope>
    <source>
        <strain evidence="10">AK-0245</strain>
        <tissue evidence="10">Whole organism</tissue>
    </source>
</reference>
<dbReference type="GO" id="GO:0016020">
    <property type="term" value="C:membrane"/>
    <property type="evidence" value="ECO:0007669"/>
    <property type="project" value="UniProtKB-SubCell"/>
</dbReference>
<evidence type="ECO:0000256" key="1">
    <source>
        <dbReference type="ARBA" id="ARBA00004141"/>
    </source>
</evidence>
<dbReference type="OrthoDB" id="513400at2759"/>
<dbReference type="Pfam" id="PF01490">
    <property type="entry name" value="Aa_trans"/>
    <property type="match status" value="1"/>
</dbReference>
<sequence>MLRSRACDFRGRGQLAAVITLINCTMGVVALAMPYCFQQCGVLLSLISILITGIACTGSCDLLIRLCLTHRVTSFEKTCFRHLGILGKLLTELSIIGLMLGFIVGYNVSLSDLGSGIASKLLINSEPENLRIPILALFTVIIAPLCFLTRVQSLSNLSAFAMLFYCLMILHMVFVIGLPKLFTDFPLSHMNWWRPAGLINCVPIFFASLFCQTQLHTVYCGSQHLSVSDMRRTVRLVMVIIAVAYSLFGFFGYVAFVNSGELPGNVFLIYPNDLRSLCVQAGFLFTVTVSIPLTLFPLRESLSSFLFHRNPSWTVDIDIGSDTPVPKNRFRLMTVCVLAVCFALSLTTSKIEVIIQLTSTLAGSLVGYILPGLTATYAFTHDKSARQRRHATMVLLVGVMLLAFSLLTARYAPESIGSLPAVPSLDAGIQPAIPPPRFKAEPDSVAIAERADAEPPKSIDAALDKPDGLKNRGIDVRLEPRAVKQDMNVNGSERKPLVIDGNLNGPARIDREPNENKLESAAKKPVQSIEGPESEKLSGNLAMPVIHRQAVTTSADADVKSKENDGLARVDREPNDDKPKRVIVNRPTETIEKLPTGPAKDVALSTSAGVPQIKRADEQPLVSSLTNGADVDLNPPGRIETQEKHVKRSIQPEQLLVRNSTLADSVGSARVKDRRNSKSTSPAPLTEMGIPSLEENASKVRSTKVKHENIAAVQQQGPATAAPGTSTLQVLTTNIPVNNIGIQQPLGRKKISVDEKSTLPVKQSQQVAADEQGEKKPPVRLEVR</sequence>
<comment type="subcellular location">
    <subcellularLocation>
        <location evidence="1">Membrane</location>
        <topology evidence="1">Multi-pass membrane protein</topology>
    </subcellularLocation>
</comment>
<dbReference type="InterPro" id="IPR013057">
    <property type="entry name" value="AA_transpt_TM"/>
</dbReference>
<name>A0A4S2LAV4_OPIFE</name>
<evidence type="ECO:0000256" key="8">
    <source>
        <dbReference type="SAM" id="Phobius"/>
    </source>
</evidence>
<feature type="region of interest" description="Disordered" evidence="7">
    <location>
        <begin position="494"/>
        <end position="536"/>
    </location>
</feature>
<organism evidence="10 11">
    <name type="scientific">Opisthorchis felineus</name>
    <dbReference type="NCBI Taxonomy" id="147828"/>
    <lineage>
        <taxon>Eukaryota</taxon>
        <taxon>Metazoa</taxon>
        <taxon>Spiralia</taxon>
        <taxon>Lophotrochozoa</taxon>
        <taxon>Platyhelminthes</taxon>
        <taxon>Trematoda</taxon>
        <taxon>Digenea</taxon>
        <taxon>Opisthorchiida</taxon>
        <taxon>Opisthorchiata</taxon>
        <taxon>Opisthorchiidae</taxon>
        <taxon>Opisthorchis</taxon>
    </lineage>
</organism>
<dbReference type="GO" id="GO:0015179">
    <property type="term" value="F:L-amino acid transmembrane transporter activity"/>
    <property type="evidence" value="ECO:0007669"/>
    <property type="project" value="TreeGrafter"/>
</dbReference>
<feature type="region of interest" description="Disordered" evidence="7">
    <location>
        <begin position="661"/>
        <end position="702"/>
    </location>
</feature>
<feature type="transmembrane region" description="Helical" evidence="8">
    <location>
        <begin position="277"/>
        <end position="298"/>
    </location>
</feature>
<keyword evidence="6 8" id="KW-0472">Membrane</keyword>
<feature type="transmembrane region" description="Helical" evidence="8">
    <location>
        <begin position="41"/>
        <end position="68"/>
    </location>
</feature>
<keyword evidence="2" id="KW-0813">Transport</keyword>
<feature type="transmembrane region" description="Helical" evidence="8">
    <location>
        <begin position="236"/>
        <end position="257"/>
    </location>
</feature>
<comment type="caution">
    <text evidence="10">The sequence shown here is derived from an EMBL/GenBank/DDBJ whole genome shotgun (WGS) entry which is preliminary data.</text>
</comment>
<feature type="compositionally biased region" description="Basic and acidic residues" evidence="7">
    <location>
        <begin position="557"/>
        <end position="580"/>
    </location>
</feature>
<protein>
    <recommendedName>
        <fullName evidence="9">Amino acid transporter transmembrane domain-containing protein</fullName>
    </recommendedName>
</protein>
<evidence type="ECO:0000256" key="7">
    <source>
        <dbReference type="SAM" id="MobiDB-lite"/>
    </source>
</evidence>
<feature type="compositionally biased region" description="Basic and acidic residues" evidence="7">
    <location>
        <begin position="508"/>
        <end position="522"/>
    </location>
</feature>
<dbReference type="PANTHER" id="PTHR22950:SF646">
    <property type="entry name" value="SODIUM-COUPLED NEUTRAL AMINO ACID TRANSPORTER 10-RELATED"/>
    <property type="match status" value="1"/>
</dbReference>
<keyword evidence="4" id="KW-0029">Amino-acid transport</keyword>
<evidence type="ECO:0000313" key="11">
    <source>
        <dbReference type="Proteomes" id="UP000308267"/>
    </source>
</evidence>
<gene>
    <name evidence="10" type="ORF">CRM22_008643</name>
</gene>
<evidence type="ECO:0000256" key="6">
    <source>
        <dbReference type="ARBA" id="ARBA00023136"/>
    </source>
</evidence>
<feature type="region of interest" description="Disordered" evidence="7">
    <location>
        <begin position="757"/>
        <end position="784"/>
    </location>
</feature>
<evidence type="ECO:0000256" key="2">
    <source>
        <dbReference type="ARBA" id="ARBA00022448"/>
    </source>
</evidence>
<feature type="transmembrane region" description="Helical" evidence="8">
    <location>
        <begin position="130"/>
        <end position="148"/>
    </location>
</feature>
<dbReference type="STRING" id="147828.A0A4S2LAV4"/>
<dbReference type="PANTHER" id="PTHR22950">
    <property type="entry name" value="AMINO ACID TRANSPORTER"/>
    <property type="match status" value="1"/>
</dbReference>
<feature type="compositionally biased region" description="Basic and acidic residues" evidence="7">
    <location>
        <begin position="772"/>
        <end position="784"/>
    </location>
</feature>
<feature type="region of interest" description="Disordered" evidence="7">
    <location>
        <begin position="552"/>
        <end position="605"/>
    </location>
</feature>
<feature type="transmembrane region" description="Helical" evidence="8">
    <location>
        <begin position="353"/>
        <end position="379"/>
    </location>
</feature>
<keyword evidence="11" id="KW-1185">Reference proteome</keyword>
<feature type="domain" description="Amino acid transporter transmembrane" evidence="9">
    <location>
        <begin position="15"/>
        <end position="406"/>
    </location>
</feature>
<dbReference type="EMBL" id="SJOL01008491">
    <property type="protein sequence ID" value="TGZ60230.1"/>
    <property type="molecule type" value="Genomic_DNA"/>
</dbReference>
<evidence type="ECO:0000313" key="10">
    <source>
        <dbReference type="EMBL" id="TGZ60230.1"/>
    </source>
</evidence>
<evidence type="ECO:0000256" key="3">
    <source>
        <dbReference type="ARBA" id="ARBA00022692"/>
    </source>
</evidence>
<feature type="transmembrane region" description="Helical" evidence="8">
    <location>
        <begin position="391"/>
        <end position="412"/>
    </location>
</feature>
<proteinExistence type="predicted"/>
<evidence type="ECO:0000256" key="5">
    <source>
        <dbReference type="ARBA" id="ARBA00022989"/>
    </source>
</evidence>
<keyword evidence="5 8" id="KW-1133">Transmembrane helix</keyword>
<accession>A0A4S2LAV4</accession>